<dbReference type="InterPro" id="IPR036942">
    <property type="entry name" value="Beta-barrel_TonB_sf"/>
</dbReference>
<gene>
    <name evidence="15" type="ORF">G3570_05965</name>
</gene>
<evidence type="ECO:0000313" key="15">
    <source>
        <dbReference type="EMBL" id="NGP76168.1"/>
    </source>
</evidence>
<dbReference type="PANTHER" id="PTHR30069">
    <property type="entry name" value="TONB-DEPENDENT OUTER MEMBRANE RECEPTOR"/>
    <property type="match status" value="1"/>
</dbReference>
<dbReference type="Gene3D" id="2.40.170.20">
    <property type="entry name" value="TonB-dependent receptor, beta-barrel domain"/>
    <property type="match status" value="1"/>
</dbReference>
<dbReference type="PROSITE" id="PS52016">
    <property type="entry name" value="TONB_DEPENDENT_REC_3"/>
    <property type="match status" value="1"/>
</dbReference>
<comment type="similarity">
    <text evidence="10 11">Belongs to the TonB-dependent receptor family.</text>
</comment>
<proteinExistence type="inferred from homology"/>
<evidence type="ECO:0000256" key="8">
    <source>
        <dbReference type="ARBA" id="ARBA00023136"/>
    </source>
</evidence>
<dbReference type="InterPro" id="IPR012910">
    <property type="entry name" value="Plug_dom"/>
</dbReference>
<sequence length="733" mass="81054">MNIFKPLLTVSAVLAIPLFLPIDAAAQSETTQIDTAKVYTLDEVIISASRIEENPSMVGRNVTVISREDIEKSLAFNIADLLAEQESIHMIGNNQTPGSLQQGFIRNSNSRHSVIMVDGVRISDPSTVNNSADLSELSLAGVERIEIVRGSHSTLYGSSAIGGVINIITKKKGAEGFNLDFTTDQSLFNRQSWSTRNNMMVNMTSPGGFYADAGFSHQYSNGMDATIDTVNAPNSYNPQDRDEFRKLDLIGKVGYKTDKSDIFISYRNENQSNEVDQGAFNDDDNAKVDFYRDLFSYGASYSFNNKLEVGYEGAYSDLGRDFVNDSSRINAAGDFDGTYVETNAEGTLWENALTTTLRTDHLKSILGVESSVQTMSSRNYVFSRSPFGVFEQVTDLDSLNLKESINSAFIHSEINGGVIGRSMEPFSLVLGTRYSHHNKFGGHLTYEVNPKLRLSNSSLVYAALTTGYNAPSLYQLNSPEQGFGAFTNRGNPNLEPEKSVSYELGWKQEFGDFMNLNISLFRTVVSDVIEYVYLWEGNSAINNLTANEYLGDTYLNISRQEINGFEMGLDIRPASNLEFSGNLSLTDATLFFSPEDINQSYTGGNHVQIFESGAFVNESQEIDGLTRRPQVSSTLKVTYRPLTKLRVMATTQFIGSRDDVFYSAGLGPFGAQDRGRVAGYNITDLTVGYRLTKNLSLTAKVSNLFDTDYIEINGFQTRGRGVMVRAKVDFGSF</sequence>
<evidence type="ECO:0000256" key="4">
    <source>
        <dbReference type="ARBA" id="ARBA00022692"/>
    </source>
</evidence>
<evidence type="ECO:0000259" key="14">
    <source>
        <dbReference type="Pfam" id="PF07715"/>
    </source>
</evidence>
<accession>A0A6M1SVN6</accession>
<reference evidence="15 16" key="1">
    <citation type="submission" date="2020-02" db="EMBL/GenBank/DDBJ databases">
        <title>Balneolaceae bacterium YR4-1, complete genome.</title>
        <authorList>
            <person name="Li Y."/>
            <person name="Wu S."/>
        </authorList>
    </citation>
    <scope>NUCLEOTIDE SEQUENCE [LARGE SCALE GENOMIC DNA]</scope>
    <source>
        <strain evidence="15 16">YR4-1</strain>
    </source>
</reference>
<feature type="chain" id="PRO_5026952835" evidence="12">
    <location>
        <begin position="27"/>
        <end position="733"/>
    </location>
</feature>
<keyword evidence="15" id="KW-0675">Receptor</keyword>
<evidence type="ECO:0000313" key="16">
    <source>
        <dbReference type="Proteomes" id="UP000473278"/>
    </source>
</evidence>
<organism evidence="15 16">
    <name type="scientific">Halalkalibaculum roseum</name>
    <dbReference type="NCBI Taxonomy" id="2709311"/>
    <lineage>
        <taxon>Bacteria</taxon>
        <taxon>Pseudomonadati</taxon>
        <taxon>Balneolota</taxon>
        <taxon>Balneolia</taxon>
        <taxon>Balneolales</taxon>
        <taxon>Balneolaceae</taxon>
        <taxon>Halalkalibaculum</taxon>
    </lineage>
</organism>
<dbReference type="Pfam" id="PF00593">
    <property type="entry name" value="TonB_dep_Rec_b-barrel"/>
    <property type="match status" value="1"/>
</dbReference>
<keyword evidence="7 11" id="KW-0798">TonB box</keyword>
<dbReference type="InterPro" id="IPR000531">
    <property type="entry name" value="Beta-barrel_TonB"/>
</dbReference>
<dbReference type="GO" id="GO:0009279">
    <property type="term" value="C:cell outer membrane"/>
    <property type="evidence" value="ECO:0007669"/>
    <property type="project" value="UniProtKB-SubCell"/>
</dbReference>
<comment type="subcellular location">
    <subcellularLocation>
        <location evidence="1 10">Cell outer membrane</location>
        <topology evidence="1 10">Multi-pass membrane protein</topology>
    </subcellularLocation>
</comment>
<comment type="caution">
    <text evidence="15">The sequence shown here is derived from an EMBL/GenBank/DDBJ whole genome shotgun (WGS) entry which is preliminary data.</text>
</comment>
<dbReference type="InterPro" id="IPR039426">
    <property type="entry name" value="TonB-dep_rcpt-like"/>
</dbReference>
<dbReference type="PANTHER" id="PTHR30069:SF53">
    <property type="entry name" value="COLICIN I RECEPTOR-RELATED"/>
    <property type="match status" value="1"/>
</dbReference>
<dbReference type="Gene3D" id="2.170.130.10">
    <property type="entry name" value="TonB-dependent receptor, plug domain"/>
    <property type="match status" value="1"/>
</dbReference>
<evidence type="ECO:0000256" key="3">
    <source>
        <dbReference type="ARBA" id="ARBA00022452"/>
    </source>
</evidence>
<keyword evidence="5 12" id="KW-0732">Signal</keyword>
<dbReference type="GO" id="GO:0006811">
    <property type="term" value="P:monoatomic ion transport"/>
    <property type="evidence" value="ECO:0007669"/>
    <property type="project" value="UniProtKB-KW"/>
</dbReference>
<keyword evidence="2 10" id="KW-0813">Transport</keyword>
<evidence type="ECO:0000256" key="5">
    <source>
        <dbReference type="ARBA" id="ARBA00022729"/>
    </source>
</evidence>
<evidence type="ECO:0000256" key="10">
    <source>
        <dbReference type="PROSITE-ProRule" id="PRU01360"/>
    </source>
</evidence>
<feature type="domain" description="TonB-dependent receptor-like beta-barrel" evidence="13">
    <location>
        <begin position="254"/>
        <end position="704"/>
    </location>
</feature>
<dbReference type="RefSeq" id="WP_165140268.1">
    <property type="nucleotide sequence ID" value="NZ_JAALLT010000002.1"/>
</dbReference>
<evidence type="ECO:0000256" key="1">
    <source>
        <dbReference type="ARBA" id="ARBA00004571"/>
    </source>
</evidence>
<evidence type="ECO:0000256" key="12">
    <source>
        <dbReference type="SAM" id="SignalP"/>
    </source>
</evidence>
<keyword evidence="4 10" id="KW-0812">Transmembrane</keyword>
<evidence type="ECO:0000256" key="6">
    <source>
        <dbReference type="ARBA" id="ARBA00023065"/>
    </source>
</evidence>
<name>A0A6M1SVN6_9BACT</name>
<keyword evidence="9 10" id="KW-0998">Cell outer membrane</keyword>
<feature type="signal peptide" evidence="12">
    <location>
        <begin position="1"/>
        <end position="26"/>
    </location>
</feature>
<dbReference type="CDD" id="cd01347">
    <property type="entry name" value="ligand_gated_channel"/>
    <property type="match status" value="1"/>
</dbReference>
<keyword evidence="16" id="KW-1185">Reference proteome</keyword>
<keyword evidence="6" id="KW-0406">Ion transport</keyword>
<keyword evidence="8 10" id="KW-0472">Membrane</keyword>
<keyword evidence="3 10" id="KW-1134">Transmembrane beta strand</keyword>
<evidence type="ECO:0000256" key="7">
    <source>
        <dbReference type="ARBA" id="ARBA00023077"/>
    </source>
</evidence>
<dbReference type="AlphaFoldDB" id="A0A6M1SVN6"/>
<protein>
    <submittedName>
        <fullName evidence="15">TonB-dependent receptor</fullName>
    </submittedName>
</protein>
<dbReference type="Pfam" id="PF07715">
    <property type="entry name" value="Plug"/>
    <property type="match status" value="1"/>
</dbReference>
<dbReference type="EMBL" id="JAALLT010000002">
    <property type="protein sequence ID" value="NGP76168.1"/>
    <property type="molecule type" value="Genomic_DNA"/>
</dbReference>
<evidence type="ECO:0000256" key="9">
    <source>
        <dbReference type="ARBA" id="ARBA00023237"/>
    </source>
</evidence>
<dbReference type="InterPro" id="IPR037066">
    <property type="entry name" value="Plug_dom_sf"/>
</dbReference>
<evidence type="ECO:0000259" key="13">
    <source>
        <dbReference type="Pfam" id="PF00593"/>
    </source>
</evidence>
<dbReference type="Proteomes" id="UP000473278">
    <property type="component" value="Unassembled WGS sequence"/>
</dbReference>
<feature type="domain" description="TonB-dependent receptor plug" evidence="14">
    <location>
        <begin position="58"/>
        <end position="164"/>
    </location>
</feature>
<dbReference type="SUPFAM" id="SSF56935">
    <property type="entry name" value="Porins"/>
    <property type="match status" value="1"/>
</dbReference>
<dbReference type="GO" id="GO:0015889">
    <property type="term" value="P:cobalamin transport"/>
    <property type="evidence" value="ECO:0007669"/>
    <property type="project" value="TreeGrafter"/>
</dbReference>
<evidence type="ECO:0000256" key="11">
    <source>
        <dbReference type="RuleBase" id="RU003357"/>
    </source>
</evidence>
<evidence type="ECO:0000256" key="2">
    <source>
        <dbReference type="ARBA" id="ARBA00022448"/>
    </source>
</evidence>